<reference evidence="2 3" key="1">
    <citation type="journal article" date="2016" name="Nat. Commun.">
        <title>Thousands of microbial genomes shed light on interconnected biogeochemical processes in an aquifer system.</title>
        <authorList>
            <person name="Anantharaman K."/>
            <person name="Brown C.T."/>
            <person name="Hug L.A."/>
            <person name="Sharon I."/>
            <person name="Castelle C.J."/>
            <person name="Probst A.J."/>
            <person name="Thomas B.C."/>
            <person name="Singh A."/>
            <person name="Wilkins M.J."/>
            <person name="Karaoz U."/>
            <person name="Brodie E.L."/>
            <person name="Williams K.H."/>
            <person name="Hubbard S.S."/>
            <person name="Banfield J.F."/>
        </authorList>
    </citation>
    <scope>NUCLEOTIDE SEQUENCE [LARGE SCALE GENOMIC DNA]</scope>
</reference>
<evidence type="ECO:0000313" key="3">
    <source>
        <dbReference type="Proteomes" id="UP000178636"/>
    </source>
</evidence>
<dbReference type="Proteomes" id="UP000178636">
    <property type="component" value="Unassembled WGS sequence"/>
</dbReference>
<protein>
    <submittedName>
        <fullName evidence="2">Uncharacterized protein</fullName>
    </submittedName>
</protein>
<feature type="transmembrane region" description="Helical" evidence="1">
    <location>
        <begin position="20"/>
        <end position="46"/>
    </location>
</feature>
<comment type="caution">
    <text evidence="2">The sequence shown here is derived from an EMBL/GenBank/DDBJ whole genome shotgun (WGS) entry which is preliminary data.</text>
</comment>
<accession>A0A1G2DE63</accession>
<keyword evidence="1" id="KW-0472">Membrane</keyword>
<evidence type="ECO:0000313" key="2">
    <source>
        <dbReference type="EMBL" id="OGZ11934.1"/>
    </source>
</evidence>
<proteinExistence type="predicted"/>
<dbReference type="STRING" id="1798664.A3C93_05840"/>
<sequence length="60" mass="6788">MIEAKVDAVFVSAELTRKYFFWTMVVTIVIVVLPVIGLLFVIPTFMNNYVGGMEAMEVLM</sequence>
<dbReference type="EMBL" id="MHLO01000027">
    <property type="protein sequence ID" value="OGZ11934.1"/>
    <property type="molecule type" value="Genomic_DNA"/>
</dbReference>
<keyword evidence="1" id="KW-1133">Transmembrane helix</keyword>
<keyword evidence="1" id="KW-0812">Transmembrane</keyword>
<gene>
    <name evidence="2" type="ORF">A3C93_05840</name>
</gene>
<evidence type="ECO:0000256" key="1">
    <source>
        <dbReference type="SAM" id="Phobius"/>
    </source>
</evidence>
<dbReference type="AlphaFoldDB" id="A0A1G2DE63"/>
<organism evidence="2 3">
    <name type="scientific">Candidatus Lloydbacteria bacterium RIFCSPHIGHO2_02_FULL_54_17</name>
    <dbReference type="NCBI Taxonomy" id="1798664"/>
    <lineage>
        <taxon>Bacteria</taxon>
        <taxon>Candidatus Lloydiibacteriota</taxon>
    </lineage>
</organism>
<name>A0A1G2DE63_9BACT</name>